<dbReference type="InterPro" id="IPR036736">
    <property type="entry name" value="ACP-like_sf"/>
</dbReference>
<proteinExistence type="predicted"/>
<dbReference type="SMART" id="SM00824">
    <property type="entry name" value="PKS_TE"/>
    <property type="match status" value="1"/>
</dbReference>
<dbReference type="Gene3D" id="3.40.47.10">
    <property type="match status" value="1"/>
</dbReference>
<evidence type="ECO:0000313" key="9">
    <source>
        <dbReference type="EMBL" id="MBB5138862.1"/>
    </source>
</evidence>
<dbReference type="Gene3D" id="1.10.1200.10">
    <property type="entry name" value="ACP-like"/>
    <property type="match status" value="1"/>
</dbReference>
<dbReference type="Pfam" id="PF16197">
    <property type="entry name" value="KAsynt_C_assoc"/>
    <property type="match status" value="1"/>
</dbReference>
<dbReference type="InterPro" id="IPR001031">
    <property type="entry name" value="Thioesterase"/>
</dbReference>
<dbReference type="SMART" id="SM01294">
    <property type="entry name" value="PKS_PP_betabranch"/>
    <property type="match status" value="1"/>
</dbReference>
<dbReference type="InterPro" id="IPR049552">
    <property type="entry name" value="PKS_DH_N"/>
</dbReference>
<feature type="region of interest" description="Disordered" evidence="6">
    <location>
        <begin position="1"/>
        <end position="20"/>
    </location>
</feature>
<dbReference type="InterPro" id="IPR014043">
    <property type="entry name" value="Acyl_transferase_dom"/>
</dbReference>
<dbReference type="PROSITE" id="PS00012">
    <property type="entry name" value="PHOSPHOPANTETHEINE"/>
    <property type="match status" value="1"/>
</dbReference>
<dbReference type="CDD" id="cd08956">
    <property type="entry name" value="KR_3_FAS_SDR_x"/>
    <property type="match status" value="1"/>
</dbReference>
<dbReference type="SUPFAM" id="SSF51735">
    <property type="entry name" value="NAD(P)-binding Rossmann-fold domains"/>
    <property type="match status" value="2"/>
</dbReference>
<dbReference type="RefSeq" id="WP_185055726.1">
    <property type="nucleotide sequence ID" value="NZ_JACHGN010000026.1"/>
</dbReference>
<dbReference type="Pfam" id="PF21089">
    <property type="entry name" value="PKS_DH_N"/>
    <property type="match status" value="1"/>
</dbReference>
<keyword evidence="10" id="KW-1185">Reference proteome</keyword>
<dbReference type="InterPro" id="IPR013968">
    <property type="entry name" value="PKS_KR"/>
</dbReference>
<dbReference type="SMART" id="SM00826">
    <property type="entry name" value="PKS_DH"/>
    <property type="match status" value="1"/>
</dbReference>
<comment type="caution">
    <text evidence="9">The sequence shown here is derived from an EMBL/GenBank/DDBJ whole genome shotgun (WGS) entry which is preliminary data.</text>
</comment>
<dbReference type="InterPro" id="IPR009081">
    <property type="entry name" value="PP-bd_ACP"/>
</dbReference>
<dbReference type="Pfam" id="PF00698">
    <property type="entry name" value="Acyl_transf_1"/>
    <property type="match status" value="1"/>
</dbReference>
<keyword evidence="4" id="KW-0012">Acyltransferase</keyword>
<dbReference type="InterPro" id="IPR049551">
    <property type="entry name" value="PKS_DH_C"/>
</dbReference>
<dbReference type="InterPro" id="IPR006162">
    <property type="entry name" value="Ppantetheine_attach_site"/>
</dbReference>
<dbReference type="Gene3D" id="3.40.366.10">
    <property type="entry name" value="Malonyl-Coenzyme A Acyl Carrier Protein, domain 2"/>
    <property type="match status" value="1"/>
</dbReference>
<protein>
    <submittedName>
        <fullName evidence="9">Malonyl CoA-acyl carrier protein transacylase/thioesterase domain-containing protein/acyl carrier protein</fullName>
    </submittedName>
</protein>
<evidence type="ECO:0000256" key="3">
    <source>
        <dbReference type="ARBA" id="ARBA00022679"/>
    </source>
</evidence>
<sequence>DVRLLTEARPWPDTGRPRRAGISAFGVSGTNAHAILEAPAAEPEPPAEEPGEPIPWILSGHTPAALRDQAAKLAAHLTPGHHPARIARALATTRTLFPHRAVITHHHTDALTALAHDRPHPALTTGHAHDHPRLAFLYTGQGSQYAGMSRDLYDTHPAYAARFDEIAAAFDLPLQEIVFDRPDLLDNTRYTQPALFTLQTALTHLLTTWGIQPDVVTGHSIGAIAAAHTAGILTLPDAITLITARAQLMASLPEGQGAMAAINATEHDITTAIDGHPGVAIAALNTPTSTVISGDTEAVHAIAEGFRARGHKIKYLTVSHAFHSPHMDPILDDFRNELKKITFHPPAIPFVSDLTGRPEHDLTPDYWADHLRNPVRFHEAARATEATAYLEIGPDGVLTALLGGGVTAAPVLRKGRQDGRTALAAAATAFAAGVPVAWTSETPVTRVELPTYAFQHERLWVDPPSRGPRDAAGLGLAAAEHPLLGAVAAPAAGDGLLLTGRLSPATHAWLRDHTVQGTPILPGTAFLELALHAADRLGLDVLDELVAEAPLPLTGAVHVQVAAGAAEDGRRTIEIHSRPEGSDGEWTRHATAVASAGGDGEPAFPFAAAWPPPGAEPVDVTGAYAELERAGLSYGPAFRGLRAAWRRGDELFAEVSLPEDGRGEAGGFGVHPALLDAAVHLPAWLGLADVPEGSSRLPFAWSGVRLHATGAAGLRVRVVTSDPDRLALQAADPTGAPVVEIGALTARVVGGDQLAAARSPYRDALFRPVWTPLPARPAGRESWAVLGGDASLPVFEALRADGAAVARYDDLAALGAAVDAGEPLPSLVVLPALRGEGAPGPAEAAHDLAGRVLGALREWSGHPRWAGSRLVVLTRYAVSVHGEAPDPAAAAVWGLVRSAQAELPDRVALLDADAALELRGAVAAEEPQVAIRDGAAFAPRLERHPAGGGGRSWKPDGTVLVTGGLGGLGALLARHLVTRHGVRHLHLTGRRGADTPGAADLVRELADLGAAVTVSATDVADRRAVRDLLDRIPADRPLTAVVHAAGVVDDVTIPGLSGERLRAVLTPKVDGAWNLHVLTRDLPLDAFVLYSSVAATLGGAGQAAYTAANAFLDALAAHRAALGLPGLSLAWGLWEETTGVTAHLSAADRARIARRGLRPIAAGGGLALFDEAVFGGHDAPVLAPAPLDLRAAGAAGDVPPVLRGLVRPARRAASAGGAGEPLAARLAGLDEAGREAALLDVVRAEAAAVLDHPDPAAIPAGQALIELGLDSLTSVELRDRLGAATGLRLPATLTFDHPTPGALAAYAARELVPAGTPRPARTTPAAPGLAAIHRRLHDGGKHREAAELLLAVAPVRERFGLAERHGHAPAPVRPASGPAPVSLVCFPALSAISGPHEYARFAQAFAGERDVHVIPSPGFTGDGEEPLPDSLGTLIRMNVDALRATVGDGPFVIVGRSMGGCVAHAVAQALEDEGIFPAGIALIDSYPIDAAAQEGMEWWTGAMVGGMLERIDRFELELHDARLTTMGAYNRLFAQWRPGPVRAPILLLRALEPLPGTAVDGPRDWRAYWPVPHEVADIPGDHFTTLEEHAGSTAEAVRAFAARFGG</sequence>
<dbReference type="InterPro" id="IPR016036">
    <property type="entry name" value="Malonyl_transacylase_ACP-bd"/>
</dbReference>
<dbReference type="InterPro" id="IPR001227">
    <property type="entry name" value="Ac_transferase_dom_sf"/>
</dbReference>
<dbReference type="Pfam" id="PF22953">
    <property type="entry name" value="SpnB_Rossmann"/>
    <property type="match status" value="1"/>
</dbReference>
<name>A0A840PI97_9ACTN</name>
<dbReference type="PANTHER" id="PTHR43775:SF51">
    <property type="entry name" value="INACTIVE PHENOLPHTHIOCEROL SYNTHESIS POLYKETIDE SYNTHASE TYPE I PKS1-RELATED"/>
    <property type="match status" value="1"/>
</dbReference>
<dbReference type="InterPro" id="IPR029058">
    <property type="entry name" value="AB_hydrolase_fold"/>
</dbReference>
<evidence type="ECO:0000259" key="8">
    <source>
        <dbReference type="PROSITE" id="PS52019"/>
    </source>
</evidence>
<dbReference type="FunFam" id="1.10.1200.10:FF:000007">
    <property type="entry name" value="Probable polyketide synthase pks17"/>
    <property type="match status" value="1"/>
</dbReference>
<dbReference type="Gene3D" id="3.10.129.110">
    <property type="entry name" value="Polyketide synthase dehydratase"/>
    <property type="match status" value="1"/>
</dbReference>
<dbReference type="SMART" id="SM00823">
    <property type="entry name" value="PKS_PP"/>
    <property type="match status" value="1"/>
</dbReference>
<dbReference type="GO" id="GO:0006633">
    <property type="term" value="P:fatty acid biosynthetic process"/>
    <property type="evidence" value="ECO:0007669"/>
    <property type="project" value="TreeGrafter"/>
</dbReference>
<organism evidence="9 10">
    <name type="scientific">Thermocatellispora tengchongensis</name>
    <dbReference type="NCBI Taxonomy" id="1073253"/>
    <lineage>
        <taxon>Bacteria</taxon>
        <taxon>Bacillati</taxon>
        <taxon>Actinomycetota</taxon>
        <taxon>Actinomycetes</taxon>
        <taxon>Streptosporangiales</taxon>
        <taxon>Streptosporangiaceae</taxon>
        <taxon>Thermocatellispora</taxon>
    </lineage>
</organism>
<evidence type="ECO:0000256" key="1">
    <source>
        <dbReference type="ARBA" id="ARBA00022450"/>
    </source>
</evidence>
<dbReference type="InterPro" id="IPR032821">
    <property type="entry name" value="PKS_assoc"/>
</dbReference>
<dbReference type="PROSITE" id="PS50075">
    <property type="entry name" value="CARRIER"/>
    <property type="match status" value="1"/>
</dbReference>
<reference evidence="9 10" key="1">
    <citation type="submission" date="2020-08" db="EMBL/GenBank/DDBJ databases">
        <title>Genomic Encyclopedia of Type Strains, Phase IV (KMG-IV): sequencing the most valuable type-strain genomes for metagenomic binning, comparative biology and taxonomic classification.</title>
        <authorList>
            <person name="Goeker M."/>
        </authorList>
    </citation>
    <scope>NUCLEOTIDE SEQUENCE [LARGE SCALE GENOMIC DNA]</scope>
    <source>
        <strain evidence="9 10">DSM 45615</strain>
    </source>
</reference>
<dbReference type="Gene3D" id="3.40.50.1820">
    <property type="entry name" value="alpha/beta hydrolase"/>
    <property type="match status" value="1"/>
</dbReference>
<dbReference type="Pfam" id="PF00975">
    <property type="entry name" value="Thioesterase"/>
    <property type="match status" value="1"/>
</dbReference>
<dbReference type="SUPFAM" id="SSF53474">
    <property type="entry name" value="alpha/beta-Hydrolases"/>
    <property type="match status" value="1"/>
</dbReference>
<dbReference type="SMART" id="SM00827">
    <property type="entry name" value="PKS_AT"/>
    <property type="match status" value="1"/>
</dbReference>
<evidence type="ECO:0000259" key="7">
    <source>
        <dbReference type="PROSITE" id="PS50075"/>
    </source>
</evidence>
<dbReference type="SUPFAM" id="SSF52151">
    <property type="entry name" value="FabD/lysophospholipase-like"/>
    <property type="match status" value="1"/>
</dbReference>
<accession>A0A840PI97</accession>
<dbReference type="PROSITE" id="PS52019">
    <property type="entry name" value="PKS_MFAS_DH"/>
    <property type="match status" value="1"/>
</dbReference>
<dbReference type="InterPro" id="IPR050091">
    <property type="entry name" value="PKS_NRPS_Biosynth_Enz"/>
</dbReference>
<keyword evidence="2" id="KW-0597">Phosphoprotein</keyword>
<evidence type="ECO:0000256" key="4">
    <source>
        <dbReference type="ARBA" id="ARBA00023315"/>
    </source>
</evidence>
<dbReference type="Gene3D" id="3.40.50.720">
    <property type="entry name" value="NAD(P)-binding Rossmann-like Domain"/>
    <property type="match status" value="1"/>
</dbReference>
<feature type="domain" description="Carrier" evidence="7">
    <location>
        <begin position="1236"/>
        <end position="1311"/>
    </location>
</feature>
<dbReference type="SUPFAM" id="SSF55048">
    <property type="entry name" value="Probable ACP-binding domain of malonyl-CoA ACP transacylase"/>
    <property type="match status" value="1"/>
</dbReference>
<dbReference type="InterPro" id="IPR042104">
    <property type="entry name" value="PKS_dehydratase_sf"/>
</dbReference>
<feature type="domain" description="PKS/mFAS DH" evidence="8">
    <location>
        <begin position="481"/>
        <end position="755"/>
    </location>
</feature>
<dbReference type="PANTHER" id="PTHR43775">
    <property type="entry name" value="FATTY ACID SYNTHASE"/>
    <property type="match status" value="1"/>
</dbReference>
<evidence type="ECO:0000256" key="6">
    <source>
        <dbReference type="SAM" id="MobiDB-lite"/>
    </source>
</evidence>
<keyword evidence="1" id="KW-0596">Phosphopantetheine</keyword>
<dbReference type="InterPro" id="IPR049900">
    <property type="entry name" value="PKS_mFAS_DH"/>
</dbReference>
<evidence type="ECO:0000256" key="5">
    <source>
        <dbReference type="PROSITE-ProRule" id="PRU01363"/>
    </source>
</evidence>
<gene>
    <name evidence="9" type="ORF">HNP84_008624</name>
</gene>
<feature type="region of interest" description="N-terminal hotdog fold" evidence="5">
    <location>
        <begin position="481"/>
        <end position="601"/>
    </location>
</feature>
<feature type="non-terminal residue" evidence="9">
    <location>
        <position position="1"/>
    </location>
</feature>
<evidence type="ECO:0000313" key="10">
    <source>
        <dbReference type="Proteomes" id="UP000578449"/>
    </source>
</evidence>
<dbReference type="Proteomes" id="UP000578449">
    <property type="component" value="Unassembled WGS sequence"/>
</dbReference>
<dbReference type="InterPro" id="IPR055123">
    <property type="entry name" value="SpnB-like_Rossmann"/>
</dbReference>
<dbReference type="Pfam" id="PF14765">
    <property type="entry name" value="PS-DH"/>
    <property type="match status" value="1"/>
</dbReference>
<dbReference type="GO" id="GO:0031177">
    <property type="term" value="F:phosphopantetheine binding"/>
    <property type="evidence" value="ECO:0007669"/>
    <property type="project" value="InterPro"/>
</dbReference>
<dbReference type="InterPro" id="IPR020802">
    <property type="entry name" value="TesA-like"/>
</dbReference>
<feature type="region of interest" description="C-terminal hotdog fold" evidence="5">
    <location>
        <begin position="615"/>
        <end position="755"/>
    </location>
</feature>
<dbReference type="Pfam" id="PF08659">
    <property type="entry name" value="KR"/>
    <property type="match status" value="1"/>
</dbReference>
<dbReference type="SUPFAM" id="SSF47336">
    <property type="entry name" value="ACP-like"/>
    <property type="match status" value="1"/>
</dbReference>
<dbReference type="SMART" id="SM00822">
    <property type="entry name" value="PKS_KR"/>
    <property type="match status" value="1"/>
</dbReference>
<dbReference type="GO" id="GO:0004312">
    <property type="term" value="F:fatty acid synthase activity"/>
    <property type="evidence" value="ECO:0007669"/>
    <property type="project" value="TreeGrafter"/>
</dbReference>
<evidence type="ECO:0000256" key="2">
    <source>
        <dbReference type="ARBA" id="ARBA00022553"/>
    </source>
</evidence>
<dbReference type="InterPro" id="IPR057326">
    <property type="entry name" value="KR_dom"/>
</dbReference>
<feature type="active site" description="Proton donor; for dehydratase activity" evidence="5">
    <location>
        <position position="676"/>
    </location>
</feature>
<dbReference type="InterPro" id="IPR020806">
    <property type="entry name" value="PKS_PP-bd"/>
</dbReference>
<keyword evidence="3" id="KW-0808">Transferase</keyword>
<dbReference type="InterPro" id="IPR020807">
    <property type="entry name" value="PKS_DH"/>
</dbReference>
<feature type="active site" description="Proton acceptor; for dehydratase activity" evidence="5">
    <location>
        <position position="513"/>
    </location>
</feature>
<dbReference type="Gene3D" id="3.30.70.3290">
    <property type="match status" value="1"/>
</dbReference>
<dbReference type="InterPro" id="IPR016035">
    <property type="entry name" value="Acyl_Trfase/lysoPLipase"/>
</dbReference>
<dbReference type="InterPro" id="IPR016039">
    <property type="entry name" value="Thiolase-like"/>
</dbReference>
<dbReference type="InterPro" id="IPR036291">
    <property type="entry name" value="NAD(P)-bd_dom_sf"/>
</dbReference>
<dbReference type="Pfam" id="PF00550">
    <property type="entry name" value="PP-binding"/>
    <property type="match status" value="1"/>
</dbReference>
<dbReference type="EMBL" id="JACHGN010000026">
    <property type="protein sequence ID" value="MBB5138862.1"/>
    <property type="molecule type" value="Genomic_DNA"/>
</dbReference>